<proteinExistence type="predicted"/>
<sequence length="61" mass="7160">MKKNLYPFLFLGLPLMPFPHTNFCKHTQKQDVVKAVRKIKDELGSFQFDSVIFKKKITFLG</sequence>
<evidence type="ECO:0000313" key="1">
    <source>
        <dbReference type="EMBL" id="MFC3812700.1"/>
    </source>
</evidence>
<keyword evidence="2" id="KW-1185">Reference proteome</keyword>
<reference evidence="2" key="1">
    <citation type="journal article" date="2019" name="Int. J. Syst. Evol. Microbiol.">
        <title>The Global Catalogue of Microorganisms (GCM) 10K type strain sequencing project: providing services to taxonomists for standard genome sequencing and annotation.</title>
        <authorList>
            <consortium name="The Broad Institute Genomics Platform"/>
            <consortium name="The Broad Institute Genome Sequencing Center for Infectious Disease"/>
            <person name="Wu L."/>
            <person name="Ma J."/>
        </authorList>
    </citation>
    <scope>NUCLEOTIDE SEQUENCE [LARGE SCALE GENOMIC DNA]</scope>
    <source>
        <strain evidence="2">CECT 7956</strain>
    </source>
</reference>
<evidence type="ECO:0000313" key="2">
    <source>
        <dbReference type="Proteomes" id="UP001595616"/>
    </source>
</evidence>
<dbReference type="RefSeq" id="WP_379839591.1">
    <property type="nucleotide sequence ID" value="NZ_JBHRYQ010000001.1"/>
</dbReference>
<accession>A0ABV7Z0F5</accession>
<organism evidence="1 2">
    <name type="scientific">Lacihabitans lacunae</name>
    <dbReference type="NCBI Taxonomy" id="1028214"/>
    <lineage>
        <taxon>Bacteria</taxon>
        <taxon>Pseudomonadati</taxon>
        <taxon>Bacteroidota</taxon>
        <taxon>Cytophagia</taxon>
        <taxon>Cytophagales</taxon>
        <taxon>Leadbetterellaceae</taxon>
        <taxon>Lacihabitans</taxon>
    </lineage>
</organism>
<dbReference type="Proteomes" id="UP001595616">
    <property type="component" value="Unassembled WGS sequence"/>
</dbReference>
<dbReference type="EMBL" id="JBHRYQ010000001">
    <property type="protein sequence ID" value="MFC3812700.1"/>
    <property type="molecule type" value="Genomic_DNA"/>
</dbReference>
<protein>
    <submittedName>
        <fullName evidence="1">Uncharacterized protein</fullName>
    </submittedName>
</protein>
<name>A0ABV7Z0F5_9BACT</name>
<comment type="caution">
    <text evidence="1">The sequence shown here is derived from an EMBL/GenBank/DDBJ whole genome shotgun (WGS) entry which is preliminary data.</text>
</comment>
<gene>
    <name evidence="1" type="ORF">ACFOOI_18705</name>
</gene>